<evidence type="ECO:0000256" key="3">
    <source>
        <dbReference type="SAM" id="MobiDB-lite"/>
    </source>
</evidence>
<comment type="caution">
    <text evidence="5">The sequence shown here is derived from an EMBL/GenBank/DDBJ whole genome shotgun (WGS) entry which is preliminary data.</text>
</comment>
<dbReference type="Pfam" id="PF05641">
    <property type="entry name" value="Agenet"/>
    <property type="match status" value="1"/>
</dbReference>
<dbReference type="EMBL" id="JBGMDY010000001">
    <property type="protein sequence ID" value="KAL2346741.1"/>
    <property type="molecule type" value="Genomic_DNA"/>
</dbReference>
<gene>
    <name evidence="5" type="ORF">Fmac_000741</name>
</gene>
<dbReference type="PANTHER" id="PTHR31917">
    <property type="entry name" value="AGENET DOMAIN-CONTAINING PROTEIN-RELATED"/>
    <property type="match status" value="1"/>
</dbReference>
<dbReference type="GO" id="GO:0005634">
    <property type="term" value="C:nucleus"/>
    <property type="evidence" value="ECO:0007669"/>
    <property type="project" value="UniProtKB-SubCell"/>
</dbReference>
<organism evidence="5 6">
    <name type="scientific">Flemingia macrophylla</name>
    <dbReference type="NCBI Taxonomy" id="520843"/>
    <lineage>
        <taxon>Eukaryota</taxon>
        <taxon>Viridiplantae</taxon>
        <taxon>Streptophyta</taxon>
        <taxon>Embryophyta</taxon>
        <taxon>Tracheophyta</taxon>
        <taxon>Spermatophyta</taxon>
        <taxon>Magnoliopsida</taxon>
        <taxon>eudicotyledons</taxon>
        <taxon>Gunneridae</taxon>
        <taxon>Pentapetalae</taxon>
        <taxon>rosids</taxon>
        <taxon>fabids</taxon>
        <taxon>Fabales</taxon>
        <taxon>Fabaceae</taxon>
        <taxon>Papilionoideae</taxon>
        <taxon>50 kb inversion clade</taxon>
        <taxon>NPAAA clade</taxon>
        <taxon>indigoferoid/millettioid clade</taxon>
        <taxon>Phaseoleae</taxon>
        <taxon>Flemingia</taxon>
    </lineage>
</organism>
<dbReference type="InterPro" id="IPR036142">
    <property type="entry name" value="ENT_dom-like_sf"/>
</dbReference>
<proteinExistence type="predicted"/>
<accession>A0ABD1NFM0</accession>
<dbReference type="SUPFAM" id="SSF158639">
    <property type="entry name" value="ENT-like"/>
    <property type="match status" value="1"/>
</dbReference>
<evidence type="ECO:0000259" key="4">
    <source>
        <dbReference type="PROSITE" id="PS51138"/>
    </source>
</evidence>
<evidence type="ECO:0000256" key="2">
    <source>
        <dbReference type="ARBA" id="ARBA00023242"/>
    </source>
</evidence>
<dbReference type="SMART" id="SM01191">
    <property type="entry name" value="ENT"/>
    <property type="match status" value="1"/>
</dbReference>
<dbReference type="AlphaFoldDB" id="A0ABD1NFM0"/>
<dbReference type="SMART" id="SM00743">
    <property type="entry name" value="Agenet"/>
    <property type="match status" value="2"/>
</dbReference>
<sequence length="399" mass="44580">MRLRKGNKVEIRGNTDKLSLEWRSARIISGNGHTYIVQYDLSSTSNEASIERVSRKAIRPCPPLIKGFESWAANDHVEVCDAGSWTAATVLKVIGGDLYLVKLWVTRTELKVHKVSMRARQSWINGQWVVMPKGSGKFGVGISSEYLNSNSYMIQPENQRTRKDIFSPGLDASGHQEPHLSSSSTLKRLSPYGSSLIEDYPKKVRAIENMGECGRFKAVTTVPFLQKVDAVAYPQNNMGEKCMNTSFTNGANRYYETGKENPPNVSTYFLERIEEPDYSCSDLSSVGSCSVISCNSNKFSSDTLAGPCQDEDIFCSDAESVDVRDVDKGCSICHEEVVAERIHRLELHAYHSILEVMYASGPLSWEQEELLTNLRISLNISNDEHLMEIKNLVSGGQHF</sequence>
<keyword evidence="2" id="KW-0539">Nucleus</keyword>
<dbReference type="Gene3D" id="1.10.1240.40">
    <property type="entry name" value="ENT domain"/>
    <property type="match status" value="1"/>
</dbReference>
<evidence type="ECO:0000256" key="1">
    <source>
        <dbReference type="ARBA" id="ARBA00004123"/>
    </source>
</evidence>
<dbReference type="PANTHER" id="PTHR31917:SF163">
    <property type="entry name" value="AGENET DOMAIN PROTEIN"/>
    <property type="match status" value="1"/>
</dbReference>
<evidence type="ECO:0000313" key="6">
    <source>
        <dbReference type="Proteomes" id="UP001603857"/>
    </source>
</evidence>
<dbReference type="PROSITE" id="PS51138">
    <property type="entry name" value="ENT"/>
    <property type="match status" value="1"/>
</dbReference>
<dbReference type="InterPro" id="IPR005491">
    <property type="entry name" value="ENT_dom"/>
</dbReference>
<dbReference type="InterPro" id="IPR014002">
    <property type="entry name" value="Agenet_dom_plant"/>
</dbReference>
<feature type="region of interest" description="Disordered" evidence="3">
    <location>
        <begin position="164"/>
        <end position="186"/>
    </location>
</feature>
<feature type="domain" description="ENT" evidence="4">
    <location>
        <begin position="338"/>
        <end position="399"/>
    </location>
</feature>
<comment type="subcellular location">
    <subcellularLocation>
        <location evidence="1">Nucleus</location>
    </subcellularLocation>
</comment>
<keyword evidence="6" id="KW-1185">Reference proteome</keyword>
<protein>
    <recommendedName>
        <fullName evidence="4">ENT domain-containing protein</fullName>
    </recommendedName>
</protein>
<name>A0ABD1NFM0_9FABA</name>
<evidence type="ECO:0000313" key="5">
    <source>
        <dbReference type="EMBL" id="KAL2346741.1"/>
    </source>
</evidence>
<dbReference type="Pfam" id="PF03735">
    <property type="entry name" value="ENT"/>
    <property type="match status" value="1"/>
</dbReference>
<dbReference type="InterPro" id="IPR008395">
    <property type="entry name" value="Agenet-like_dom"/>
</dbReference>
<dbReference type="Proteomes" id="UP001603857">
    <property type="component" value="Unassembled WGS sequence"/>
</dbReference>
<reference evidence="5 6" key="1">
    <citation type="submission" date="2024-08" db="EMBL/GenBank/DDBJ databases">
        <title>Insights into the chromosomal genome structure of Flemingia macrophylla.</title>
        <authorList>
            <person name="Ding Y."/>
            <person name="Zhao Y."/>
            <person name="Bi W."/>
            <person name="Wu M."/>
            <person name="Zhao G."/>
            <person name="Gong Y."/>
            <person name="Li W."/>
            <person name="Zhang P."/>
        </authorList>
    </citation>
    <scope>NUCLEOTIDE SEQUENCE [LARGE SCALE GENOMIC DNA]</scope>
    <source>
        <strain evidence="5">DYQJB</strain>
        <tissue evidence="5">Leaf</tissue>
    </source>
</reference>